<feature type="domain" description="HTH lacI-type" evidence="5">
    <location>
        <begin position="13"/>
        <end position="67"/>
    </location>
</feature>
<keyword evidence="4" id="KW-0804">Transcription</keyword>
<evidence type="ECO:0000259" key="5">
    <source>
        <dbReference type="PROSITE" id="PS50932"/>
    </source>
</evidence>
<name>A0A5B8UD66_9BACT</name>
<dbReference type="CDD" id="cd01392">
    <property type="entry name" value="HTH_LacI"/>
    <property type="match status" value="1"/>
</dbReference>
<dbReference type="InterPro" id="IPR000843">
    <property type="entry name" value="HTH_LacI"/>
</dbReference>
<keyword evidence="2" id="KW-0805">Transcription regulation</keyword>
<evidence type="ECO:0000256" key="2">
    <source>
        <dbReference type="ARBA" id="ARBA00023015"/>
    </source>
</evidence>
<dbReference type="PANTHER" id="PTHR30146:SF95">
    <property type="entry name" value="RIBOSE OPERON REPRESSOR"/>
    <property type="match status" value="1"/>
</dbReference>
<dbReference type="SUPFAM" id="SSF47413">
    <property type="entry name" value="lambda repressor-like DNA-binding domains"/>
    <property type="match status" value="1"/>
</dbReference>
<dbReference type="EMBL" id="CP042433">
    <property type="protein sequence ID" value="QEC54362.1"/>
    <property type="molecule type" value="Genomic_DNA"/>
</dbReference>
<gene>
    <name evidence="6" type="ORF">FSB75_00070</name>
</gene>
<dbReference type="GO" id="GO:0003700">
    <property type="term" value="F:DNA-binding transcription factor activity"/>
    <property type="evidence" value="ECO:0007669"/>
    <property type="project" value="TreeGrafter"/>
</dbReference>
<keyword evidence="3" id="KW-0238">DNA-binding</keyword>
<dbReference type="Gene3D" id="1.10.260.40">
    <property type="entry name" value="lambda repressor-like DNA-binding domains"/>
    <property type="match status" value="1"/>
</dbReference>
<evidence type="ECO:0000256" key="4">
    <source>
        <dbReference type="ARBA" id="ARBA00023163"/>
    </source>
</evidence>
<accession>A0A5B8UD66</accession>
<organism evidence="6 7">
    <name type="scientific">Flavisolibacter ginsenosidimutans</name>
    <dbReference type="NCBI Taxonomy" id="661481"/>
    <lineage>
        <taxon>Bacteria</taxon>
        <taxon>Pseudomonadati</taxon>
        <taxon>Bacteroidota</taxon>
        <taxon>Chitinophagia</taxon>
        <taxon>Chitinophagales</taxon>
        <taxon>Chitinophagaceae</taxon>
        <taxon>Flavisolibacter</taxon>
    </lineage>
</organism>
<dbReference type="PANTHER" id="PTHR30146">
    <property type="entry name" value="LACI-RELATED TRANSCRIPTIONAL REPRESSOR"/>
    <property type="match status" value="1"/>
</dbReference>
<proteinExistence type="predicted"/>
<dbReference type="RefSeq" id="WP_146781219.1">
    <property type="nucleotide sequence ID" value="NZ_CP042433.1"/>
</dbReference>
<protein>
    <submittedName>
        <fullName evidence="6">LacI family transcriptional regulator</fullName>
    </submittedName>
</protein>
<dbReference type="KEGG" id="fgg:FSB75_00070"/>
<evidence type="ECO:0000313" key="7">
    <source>
        <dbReference type="Proteomes" id="UP000321204"/>
    </source>
</evidence>
<dbReference type="Pfam" id="PF00356">
    <property type="entry name" value="LacI"/>
    <property type="match status" value="1"/>
</dbReference>
<keyword evidence="1" id="KW-0678">Repressor</keyword>
<dbReference type="Proteomes" id="UP000321204">
    <property type="component" value="Chromosome"/>
</dbReference>
<sequence>MGRTETSRGKKAYTSDDVAQLAGVSQATVSRVFAANTNVSEKKRKKVLDAAEKLGYHPNAIARSLSVHADEGDHIRPWQVDHLFLWRRRAVHV</sequence>
<evidence type="ECO:0000256" key="3">
    <source>
        <dbReference type="ARBA" id="ARBA00023125"/>
    </source>
</evidence>
<evidence type="ECO:0000256" key="1">
    <source>
        <dbReference type="ARBA" id="ARBA00022491"/>
    </source>
</evidence>
<keyword evidence="7" id="KW-1185">Reference proteome</keyword>
<dbReference type="PROSITE" id="PS50932">
    <property type="entry name" value="HTH_LACI_2"/>
    <property type="match status" value="1"/>
</dbReference>
<evidence type="ECO:0000313" key="6">
    <source>
        <dbReference type="EMBL" id="QEC54362.1"/>
    </source>
</evidence>
<dbReference type="GO" id="GO:0000976">
    <property type="term" value="F:transcription cis-regulatory region binding"/>
    <property type="evidence" value="ECO:0007669"/>
    <property type="project" value="TreeGrafter"/>
</dbReference>
<dbReference type="AlphaFoldDB" id="A0A5B8UD66"/>
<dbReference type="SMART" id="SM00354">
    <property type="entry name" value="HTH_LACI"/>
    <property type="match status" value="1"/>
</dbReference>
<dbReference type="InterPro" id="IPR010982">
    <property type="entry name" value="Lambda_DNA-bd_dom_sf"/>
</dbReference>
<reference evidence="6 7" key="1">
    <citation type="journal article" date="2015" name="Int. J. Syst. Evol. Microbiol.">
        <title>Flavisolibacter ginsenosidimutans sp. nov., with ginsenoside-converting activity isolated from soil used for cultivating ginseng.</title>
        <authorList>
            <person name="Zhao Y."/>
            <person name="Liu Q."/>
            <person name="Kang M.S."/>
            <person name="Jin F."/>
            <person name="Yu H."/>
            <person name="Im W.T."/>
        </authorList>
    </citation>
    <scope>NUCLEOTIDE SEQUENCE [LARGE SCALE GENOMIC DNA]</scope>
    <source>
        <strain evidence="6 7">Gsoil 636</strain>
    </source>
</reference>
<dbReference type="OrthoDB" id="9803256at2"/>